<proteinExistence type="predicted"/>
<name>A0A6J5P9G4_9CAUD</name>
<dbReference type="EMBL" id="LR796761">
    <property type="protein sequence ID" value="CAB4164174.1"/>
    <property type="molecule type" value="Genomic_DNA"/>
</dbReference>
<gene>
    <name evidence="2" type="ORF">UFOVP830_5</name>
</gene>
<organism evidence="2">
    <name type="scientific">uncultured Caudovirales phage</name>
    <dbReference type="NCBI Taxonomy" id="2100421"/>
    <lineage>
        <taxon>Viruses</taxon>
        <taxon>Duplodnaviria</taxon>
        <taxon>Heunggongvirae</taxon>
        <taxon>Uroviricota</taxon>
        <taxon>Caudoviricetes</taxon>
        <taxon>Peduoviridae</taxon>
        <taxon>Maltschvirus</taxon>
        <taxon>Maltschvirus maltsch</taxon>
    </lineage>
</organism>
<sequence>MPSVSNDSPTINYVDYFTKQFPKDLAQMAQLRDELEKRQGAMTAVADANKLKDDAKAYSEGIKAAADSLLEDTKAKNAEATSAVAAAKAQQKDLDARAAAFEKDSVAREKALASRETAVENRTASLNDLDVKLQAKQAALQAAQDALDARVKAFQDKVAALQA</sequence>
<reference evidence="2" key="1">
    <citation type="submission" date="2020-04" db="EMBL/GenBank/DDBJ databases">
        <authorList>
            <person name="Chiriac C."/>
            <person name="Salcher M."/>
            <person name="Ghai R."/>
            <person name="Kavagutti S V."/>
        </authorList>
    </citation>
    <scope>NUCLEOTIDE SEQUENCE</scope>
</reference>
<accession>A0A6J5P9G4</accession>
<evidence type="ECO:0000256" key="1">
    <source>
        <dbReference type="SAM" id="Coils"/>
    </source>
</evidence>
<keyword evidence="1" id="KW-0175">Coiled coil</keyword>
<evidence type="ECO:0000313" key="2">
    <source>
        <dbReference type="EMBL" id="CAB4164174.1"/>
    </source>
</evidence>
<protein>
    <submittedName>
        <fullName evidence="2">Uncharacterized protein</fullName>
    </submittedName>
</protein>
<feature type="coiled-coil region" evidence="1">
    <location>
        <begin position="70"/>
        <end position="146"/>
    </location>
</feature>